<feature type="binding site" evidence="9">
    <location>
        <position position="130"/>
    </location>
    <ligand>
        <name>L-histidine</name>
        <dbReference type="ChEBI" id="CHEBI:57595"/>
    </ligand>
</feature>
<evidence type="ECO:0000256" key="8">
    <source>
        <dbReference type="HAMAP-Rule" id="MF_00127"/>
    </source>
</evidence>
<dbReference type="InterPro" id="IPR045864">
    <property type="entry name" value="aa-tRNA-synth_II/BPL/LPL"/>
</dbReference>
<dbReference type="HAMAP" id="MF_00127">
    <property type="entry name" value="His_tRNA_synth"/>
    <property type="match status" value="1"/>
</dbReference>
<dbReference type="AlphaFoldDB" id="A0A832R9L2"/>
<feature type="binding site" evidence="9">
    <location>
        <position position="112"/>
    </location>
    <ligand>
        <name>L-histidine</name>
        <dbReference type="ChEBI" id="CHEBI:57595"/>
    </ligand>
</feature>
<dbReference type="SUPFAM" id="SSF52954">
    <property type="entry name" value="Class II aaRS ABD-related"/>
    <property type="match status" value="1"/>
</dbReference>
<dbReference type="InterPro" id="IPR006195">
    <property type="entry name" value="aa-tRNA-synth_II"/>
</dbReference>
<comment type="similarity">
    <text evidence="1 8">Belongs to the class-II aminoacyl-tRNA synthetase family.</text>
</comment>
<dbReference type="EMBL" id="DUTP01000001">
    <property type="protein sequence ID" value="HHX99062.1"/>
    <property type="molecule type" value="Genomic_DNA"/>
</dbReference>
<dbReference type="InterPro" id="IPR015807">
    <property type="entry name" value="His-tRNA-ligase"/>
</dbReference>
<dbReference type="EC" id="6.1.1.21" evidence="8"/>
<proteinExistence type="inferred from homology"/>
<dbReference type="SUPFAM" id="SSF55681">
    <property type="entry name" value="Class II aaRS and biotin synthetases"/>
    <property type="match status" value="1"/>
</dbReference>
<feature type="domain" description="Aminoacyl-transfer RNA synthetases class-II family profile" evidence="10">
    <location>
        <begin position="1"/>
        <end position="339"/>
    </location>
</feature>
<reference evidence="11 12" key="1">
    <citation type="journal article" date="2020" name="Biotechnol. Biofuels">
        <title>New insights from the biogas microbiome by comprehensive genome-resolved metagenomics of nearly 1600 species originating from multiple anaerobic digesters.</title>
        <authorList>
            <person name="Campanaro S."/>
            <person name="Treu L."/>
            <person name="Rodriguez-R L.M."/>
            <person name="Kovalovszki A."/>
            <person name="Ziels R.M."/>
            <person name="Maus I."/>
            <person name="Zhu X."/>
            <person name="Kougias P.G."/>
            <person name="Basile A."/>
            <person name="Luo G."/>
            <person name="Schluter A."/>
            <person name="Konstantinidis K.T."/>
            <person name="Angelidaki I."/>
        </authorList>
    </citation>
    <scope>NUCLEOTIDE SEQUENCE [LARGE SCALE GENOMIC DNA]</scope>
    <source>
        <strain evidence="11">AS05jafATM_89</strain>
    </source>
</reference>
<evidence type="ECO:0000256" key="7">
    <source>
        <dbReference type="ARBA" id="ARBA00047639"/>
    </source>
</evidence>
<accession>A0A832R9L2</accession>
<evidence type="ECO:0000256" key="3">
    <source>
        <dbReference type="ARBA" id="ARBA00022741"/>
    </source>
</evidence>
<evidence type="ECO:0000256" key="9">
    <source>
        <dbReference type="PIRSR" id="PIRSR001549-1"/>
    </source>
</evidence>
<comment type="subunit">
    <text evidence="8">Homodimer.</text>
</comment>
<comment type="caution">
    <text evidence="11">The sequence shown here is derived from an EMBL/GenBank/DDBJ whole genome shotgun (WGS) entry which is preliminary data.</text>
</comment>
<dbReference type="Proteomes" id="UP000576550">
    <property type="component" value="Unassembled WGS sequence"/>
</dbReference>
<dbReference type="GO" id="GO:0006427">
    <property type="term" value="P:histidyl-tRNA aminoacylation"/>
    <property type="evidence" value="ECO:0007669"/>
    <property type="project" value="UniProtKB-UniRule"/>
</dbReference>
<comment type="subcellular location">
    <subcellularLocation>
        <location evidence="8">Cytoplasm</location>
    </subcellularLocation>
</comment>
<keyword evidence="5 8" id="KW-0648">Protein biosynthesis</keyword>
<dbReference type="Gene3D" id="3.40.50.800">
    <property type="entry name" value="Anticodon-binding domain"/>
    <property type="match status" value="1"/>
</dbReference>
<gene>
    <name evidence="8 11" type="primary">hisS</name>
    <name evidence="11" type="ORF">GX533_00015</name>
</gene>
<organism evidence="11 12">
    <name type="scientific">Candidatus Dojkabacteria bacterium</name>
    <dbReference type="NCBI Taxonomy" id="2099670"/>
    <lineage>
        <taxon>Bacteria</taxon>
        <taxon>Candidatus Dojkabacteria</taxon>
    </lineage>
</organism>
<dbReference type="PANTHER" id="PTHR11476">
    <property type="entry name" value="HISTIDYL-TRNA SYNTHETASE"/>
    <property type="match status" value="1"/>
</dbReference>
<evidence type="ECO:0000256" key="4">
    <source>
        <dbReference type="ARBA" id="ARBA00022840"/>
    </source>
</evidence>
<feature type="binding site" evidence="9">
    <location>
        <position position="126"/>
    </location>
    <ligand>
        <name>L-histidine</name>
        <dbReference type="ChEBI" id="CHEBI:57595"/>
    </ligand>
</feature>
<keyword evidence="6 8" id="KW-0030">Aminoacyl-tRNA synthetase</keyword>
<feature type="binding site" evidence="9">
    <location>
        <position position="272"/>
    </location>
    <ligand>
        <name>L-histidine</name>
        <dbReference type="ChEBI" id="CHEBI:57595"/>
    </ligand>
</feature>
<keyword evidence="8" id="KW-0963">Cytoplasm</keyword>
<dbReference type="PIRSF" id="PIRSF001549">
    <property type="entry name" value="His-tRNA_synth"/>
    <property type="match status" value="1"/>
</dbReference>
<dbReference type="Pfam" id="PF03129">
    <property type="entry name" value="HGTP_anticodon"/>
    <property type="match status" value="1"/>
</dbReference>
<dbReference type="Gene3D" id="3.30.930.10">
    <property type="entry name" value="Bira Bifunctional Protein, Domain 2"/>
    <property type="match status" value="1"/>
</dbReference>
<evidence type="ECO:0000256" key="6">
    <source>
        <dbReference type="ARBA" id="ARBA00023146"/>
    </source>
</evidence>
<evidence type="ECO:0000256" key="5">
    <source>
        <dbReference type="ARBA" id="ARBA00022917"/>
    </source>
</evidence>
<evidence type="ECO:0000256" key="1">
    <source>
        <dbReference type="ARBA" id="ARBA00008226"/>
    </source>
</evidence>
<dbReference type="GO" id="GO:0005524">
    <property type="term" value="F:ATP binding"/>
    <property type="evidence" value="ECO:0007669"/>
    <property type="project" value="UniProtKB-UniRule"/>
</dbReference>
<dbReference type="GO" id="GO:0005737">
    <property type="term" value="C:cytoplasm"/>
    <property type="evidence" value="ECO:0007669"/>
    <property type="project" value="UniProtKB-SubCell"/>
</dbReference>
<dbReference type="NCBIfam" id="TIGR00442">
    <property type="entry name" value="hisS"/>
    <property type="match status" value="1"/>
</dbReference>
<dbReference type="InterPro" id="IPR004154">
    <property type="entry name" value="Anticodon-bd"/>
</dbReference>
<protein>
    <recommendedName>
        <fullName evidence="8">Histidine--tRNA ligase</fullName>
        <ecNumber evidence="8">6.1.1.21</ecNumber>
    </recommendedName>
    <alternativeName>
        <fullName evidence="8">Histidyl-tRNA synthetase</fullName>
        <shortName evidence="8">HisRS</shortName>
    </alternativeName>
</protein>
<dbReference type="InterPro" id="IPR004516">
    <property type="entry name" value="HisRS/HisZ"/>
</dbReference>
<dbReference type="CDD" id="cd00859">
    <property type="entry name" value="HisRS_anticodon"/>
    <property type="match status" value="1"/>
</dbReference>
<evidence type="ECO:0000256" key="2">
    <source>
        <dbReference type="ARBA" id="ARBA00022598"/>
    </source>
</evidence>
<dbReference type="PANTHER" id="PTHR11476:SF7">
    <property type="entry name" value="HISTIDINE--TRNA LIGASE"/>
    <property type="match status" value="1"/>
</dbReference>
<dbReference type="Pfam" id="PF13393">
    <property type="entry name" value="tRNA-synt_His"/>
    <property type="match status" value="1"/>
</dbReference>
<dbReference type="GO" id="GO:0004821">
    <property type="term" value="F:histidine-tRNA ligase activity"/>
    <property type="evidence" value="ECO:0007669"/>
    <property type="project" value="UniProtKB-UniRule"/>
</dbReference>
<keyword evidence="4 8" id="KW-0067">ATP-binding</keyword>
<dbReference type="InterPro" id="IPR041715">
    <property type="entry name" value="HisRS-like_core"/>
</dbReference>
<sequence>MKRDIQLQTLKGFKDYFADDIKLRDFVRDTFRNLAKEFAFEPLETPALEYSELILGQSGEEAEKLYYRFKDNADRDVMLKYELMTSMCRAVAQNINNITFPYKRYQIQNVWRADNVQRGRLREFTQMDVDILGSSSYIADAEILQFGLEFLERLGFKEYLVRINSREIIQGILEALGIDLSKFEDVYIAIDKLQKIGVEGVKEEMIRKGTEEKDVEKIIDIITTNDIKKLEKLFSNSETGQRGLENITNILKLLNDLGIEEKFVKFDLTLARGLASYTGAVWEYEIVDDNIGSVSGGGRYDKAIEKYTGTEIPATGTSFGLERLTEVLKGRDILKSKLPEKKEVLIIPLDKENVVYATNFAKELRKEGIIANTYPDIKKLKVSLKYANKKGIPWVVIIGENEVKENKVLLKNMEKQEQELFNTKEAINKILE</sequence>
<dbReference type="InterPro" id="IPR036621">
    <property type="entry name" value="Anticodon-bd_dom_sf"/>
</dbReference>
<keyword evidence="2 8" id="KW-0436">Ligase</keyword>
<comment type="catalytic activity">
    <reaction evidence="7 8">
        <text>tRNA(His) + L-histidine + ATP = L-histidyl-tRNA(His) + AMP + diphosphate + H(+)</text>
        <dbReference type="Rhea" id="RHEA:17313"/>
        <dbReference type="Rhea" id="RHEA-COMP:9665"/>
        <dbReference type="Rhea" id="RHEA-COMP:9689"/>
        <dbReference type="ChEBI" id="CHEBI:15378"/>
        <dbReference type="ChEBI" id="CHEBI:30616"/>
        <dbReference type="ChEBI" id="CHEBI:33019"/>
        <dbReference type="ChEBI" id="CHEBI:57595"/>
        <dbReference type="ChEBI" id="CHEBI:78442"/>
        <dbReference type="ChEBI" id="CHEBI:78527"/>
        <dbReference type="ChEBI" id="CHEBI:456215"/>
        <dbReference type="EC" id="6.1.1.21"/>
    </reaction>
</comment>
<evidence type="ECO:0000259" key="10">
    <source>
        <dbReference type="PROSITE" id="PS50862"/>
    </source>
</evidence>
<dbReference type="InterPro" id="IPR033656">
    <property type="entry name" value="HisRS_anticodon"/>
</dbReference>
<evidence type="ECO:0000313" key="11">
    <source>
        <dbReference type="EMBL" id="HHX99062.1"/>
    </source>
</evidence>
<dbReference type="PROSITE" id="PS50862">
    <property type="entry name" value="AA_TRNA_LIGASE_II"/>
    <property type="match status" value="1"/>
</dbReference>
<keyword evidence="3 8" id="KW-0547">Nucleotide-binding</keyword>
<dbReference type="CDD" id="cd00773">
    <property type="entry name" value="HisRS-like_core"/>
    <property type="match status" value="1"/>
</dbReference>
<evidence type="ECO:0000313" key="12">
    <source>
        <dbReference type="Proteomes" id="UP000576550"/>
    </source>
</evidence>
<name>A0A832R9L2_9BACT</name>